<evidence type="ECO:0000313" key="11">
    <source>
        <dbReference type="Proteomes" id="UP000601099"/>
    </source>
</evidence>
<dbReference type="PROSITE" id="PS51671">
    <property type="entry name" value="ACT"/>
    <property type="match status" value="1"/>
</dbReference>
<sequence length="294" mass="32027">MSSTPLSAIAIQGYAGSFHEQAARLHFGAAPALQPCATFQEVVQRVADGRASAGLMAIENTLAGSILPNYLLLQQGTVRVTGEIYLPIRQHLLALPGQTLADIKEVHSHPMALRQCGPFLDQHSWRLVETDDTGRSAQRVREELQWGVAAVAGEQAAHLFGLELLAPDIHADPGNYTRFLALAPATAEAPTLPQADKASLYFHTAHAPGTLARVLTRIAGHGLNLTKLQSSPRPGQPWHYSFHIDVEFDNVYHLHELLAELPELTEDLQVLGIYHRGEMNELLPTPAEPTAACY</sequence>
<dbReference type="EMBL" id="JADWYK010000007">
    <property type="protein sequence ID" value="MBG8554578.1"/>
    <property type="molecule type" value="Genomic_DNA"/>
</dbReference>
<keyword evidence="3" id="KW-0028">Amino-acid biosynthesis</keyword>
<accession>A0ABS0L4X7</accession>
<feature type="domain" description="Prephenate dehydratase" evidence="8">
    <location>
        <begin position="8"/>
        <end position="184"/>
    </location>
</feature>
<keyword evidence="6" id="KW-0456">Lyase</keyword>
<evidence type="ECO:0000256" key="2">
    <source>
        <dbReference type="ARBA" id="ARBA00013147"/>
    </source>
</evidence>
<evidence type="ECO:0000313" key="10">
    <source>
        <dbReference type="EMBL" id="MBG8554578.1"/>
    </source>
</evidence>
<evidence type="ECO:0000256" key="4">
    <source>
        <dbReference type="ARBA" id="ARBA00023141"/>
    </source>
</evidence>
<comment type="caution">
    <text evidence="10">The sequence shown here is derived from an EMBL/GenBank/DDBJ whole genome shotgun (WGS) entry which is preliminary data.</text>
</comment>
<gene>
    <name evidence="10" type="ORF">I5L79_13550</name>
</gene>
<dbReference type="PROSITE" id="PS51171">
    <property type="entry name" value="PREPHENATE_DEHYDR_3"/>
    <property type="match status" value="1"/>
</dbReference>
<dbReference type="InterPro" id="IPR008242">
    <property type="entry name" value="Chor_mutase/pphenate_deHydtase"/>
</dbReference>
<dbReference type="InterPro" id="IPR001086">
    <property type="entry name" value="Preph_deHydtase"/>
</dbReference>
<dbReference type="InterPro" id="IPR045865">
    <property type="entry name" value="ACT-like_dom_sf"/>
</dbReference>
<evidence type="ECO:0000256" key="6">
    <source>
        <dbReference type="ARBA" id="ARBA00023239"/>
    </source>
</evidence>
<evidence type="ECO:0000256" key="5">
    <source>
        <dbReference type="ARBA" id="ARBA00023222"/>
    </source>
</evidence>
<dbReference type="EC" id="4.2.1.51" evidence="2"/>
<dbReference type="SUPFAM" id="SSF55021">
    <property type="entry name" value="ACT-like"/>
    <property type="match status" value="1"/>
</dbReference>
<dbReference type="Pfam" id="PF00800">
    <property type="entry name" value="PDT"/>
    <property type="match status" value="1"/>
</dbReference>
<dbReference type="PANTHER" id="PTHR21022">
    <property type="entry name" value="PREPHENATE DEHYDRATASE P PROTEIN"/>
    <property type="match status" value="1"/>
</dbReference>
<keyword evidence="5" id="KW-0584">Phenylalanine biosynthesis</keyword>
<dbReference type="PIRSF" id="PIRSF001500">
    <property type="entry name" value="Chor_mut_pdt_Ppr"/>
    <property type="match status" value="1"/>
</dbReference>
<comment type="catalytic activity">
    <reaction evidence="7">
        <text>prephenate + H(+) = 3-phenylpyruvate + CO2 + H2O</text>
        <dbReference type="Rhea" id="RHEA:21648"/>
        <dbReference type="ChEBI" id="CHEBI:15377"/>
        <dbReference type="ChEBI" id="CHEBI:15378"/>
        <dbReference type="ChEBI" id="CHEBI:16526"/>
        <dbReference type="ChEBI" id="CHEBI:18005"/>
        <dbReference type="ChEBI" id="CHEBI:29934"/>
        <dbReference type="EC" id="4.2.1.51"/>
    </reaction>
</comment>
<protein>
    <recommendedName>
        <fullName evidence="2">prephenate dehydratase</fullName>
        <ecNumber evidence="2">4.2.1.51</ecNumber>
    </recommendedName>
</protein>
<proteinExistence type="predicted"/>
<evidence type="ECO:0000256" key="7">
    <source>
        <dbReference type="ARBA" id="ARBA00047848"/>
    </source>
</evidence>
<dbReference type="CDD" id="cd04905">
    <property type="entry name" value="ACT_CM-PDT"/>
    <property type="match status" value="1"/>
</dbReference>
<dbReference type="PANTHER" id="PTHR21022:SF19">
    <property type="entry name" value="PREPHENATE DEHYDRATASE-RELATED"/>
    <property type="match status" value="1"/>
</dbReference>
<evidence type="ECO:0000259" key="8">
    <source>
        <dbReference type="PROSITE" id="PS51171"/>
    </source>
</evidence>
<dbReference type="Gene3D" id="3.40.190.10">
    <property type="entry name" value="Periplasmic binding protein-like II"/>
    <property type="match status" value="2"/>
</dbReference>
<dbReference type="CDD" id="cd13631">
    <property type="entry name" value="PBP2_Ct-PDT_like"/>
    <property type="match status" value="1"/>
</dbReference>
<name>A0ABS0L4X7_9BACT</name>
<dbReference type="Proteomes" id="UP000601099">
    <property type="component" value="Unassembled WGS sequence"/>
</dbReference>
<dbReference type="RefSeq" id="WP_196955592.1">
    <property type="nucleotide sequence ID" value="NZ_JADWYK010000007.1"/>
</dbReference>
<comment type="pathway">
    <text evidence="1">Amino-acid biosynthesis; L-phenylalanine biosynthesis; phenylpyruvate from prephenate: step 1/1.</text>
</comment>
<dbReference type="SUPFAM" id="SSF53850">
    <property type="entry name" value="Periplasmic binding protein-like II"/>
    <property type="match status" value="1"/>
</dbReference>
<dbReference type="Gene3D" id="3.30.70.260">
    <property type="match status" value="1"/>
</dbReference>
<evidence type="ECO:0000256" key="1">
    <source>
        <dbReference type="ARBA" id="ARBA00004741"/>
    </source>
</evidence>
<dbReference type="InterPro" id="IPR002912">
    <property type="entry name" value="ACT_dom"/>
</dbReference>
<evidence type="ECO:0000256" key="3">
    <source>
        <dbReference type="ARBA" id="ARBA00022605"/>
    </source>
</evidence>
<organism evidence="10 11">
    <name type="scientific">Hymenobacter guriensis</name>
    <dbReference type="NCBI Taxonomy" id="2793065"/>
    <lineage>
        <taxon>Bacteria</taxon>
        <taxon>Pseudomonadati</taxon>
        <taxon>Bacteroidota</taxon>
        <taxon>Cytophagia</taxon>
        <taxon>Cytophagales</taxon>
        <taxon>Hymenobacteraceae</taxon>
        <taxon>Hymenobacter</taxon>
    </lineage>
</organism>
<feature type="domain" description="ACT" evidence="9">
    <location>
        <begin position="199"/>
        <end position="275"/>
    </location>
</feature>
<keyword evidence="11" id="KW-1185">Reference proteome</keyword>
<keyword evidence="4" id="KW-0057">Aromatic amino acid biosynthesis</keyword>
<reference evidence="10 11" key="1">
    <citation type="submission" date="2020-11" db="EMBL/GenBank/DDBJ databases">
        <title>Hymenobacter sp.</title>
        <authorList>
            <person name="Kim M.K."/>
        </authorList>
    </citation>
    <scope>NUCLEOTIDE SEQUENCE [LARGE SCALE GENOMIC DNA]</scope>
    <source>
        <strain evidence="10 11">BT594</strain>
    </source>
</reference>
<evidence type="ECO:0000259" key="9">
    <source>
        <dbReference type="PROSITE" id="PS51671"/>
    </source>
</evidence>